<dbReference type="InterPro" id="IPR015421">
    <property type="entry name" value="PyrdxlP-dep_Trfase_major"/>
</dbReference>
<dbReference type="GO" id="GO:0030170">
    <property type="term" value="F:pyridoxal phosphate binding"/>
    <property type="evidence" value="ECO:0007669"/>
    <property type="project" value="TreeGrafter"/>
</dbReference>
<dbReference type="GO" id="GO:0000271">
    <property type="term" value="P:polysaccharide biosynthetic process"/>
    <property type="evidence" value="ECO:0007669"/>
    <property type="project" value="TreeGrafter"/>
</dbReference>
<evidence type="ECO:0000256" key="3">
    <source>
        <dbReference type="PIRSR" id="PIRSR000390-1"/>
    </source>
</evidence>
<name>A0A2T5I7Q1_9PROT</name>
<feature type="active site" description="Proton acceptor" evidence="3">
    <location>
        <position position="186"/>
    </location>
</feature>
<sequence length="378" mass="41434">MTIPQLDLAGEYQQLRTEIDAAVQQVFLKGAFIDGAENAALEHELAEYIGAAEVICVNSGTDALLLSLKALGIGAGDDVIVPAFTFFATAEVVSLARARPCFADCAPGQYNIDVDGIREALTPRTKAVIAVHLFGQPVDLKPLQEFCVNHDLWLIEDAAQAIGARYHDRGIGSFGVTGAFSFYPTKNLGAYGDGGAIACSDPDLASRLRCLRNHGRQDRYQHSEIGFNSRLDELQAAILRVKLPYLDDWNARRRQLAALYQQALQNTECNWPAVLEGTVPVHHQFVVTHPHRDALQLFLAGHNISTAVFYPIPCHRQPAFSESHAGVSLPLAERLADQVLALPIYPALPPEAVWHIGELIQDFEHVDTGRGNHPNPHY</sequence>
<comment type="caution">
    <text evidence="6">The sequence shown here is derived from an EMBL/GenBank/DDBJ whole genome shotgun (WGS) entry which is preliminary data.</text>
</comment>
<dbReference type="Proteomes" id="UP000244152">
    <property type="component" value="Unassembled WGS sequence"/>
</dbReference>
<evidence type="ECO:0000256" key="4">
    <source>
        <dbReference type="PIRSR" id="PIRSR000390-2"/>
    </source>
</evidence>
<dbReference type="InterPro" id="IPR015422">
    <property type="entry name" value="PyrdxlP-dep_Trfase_small"/>
</dbReference>
<dbReference type="Gene3D" id="3.90.1150.10">
    <property type="entry name" value="Aspartate Aminotransferase, domain 1"/>
    <property type="match status" value="1"/>
</dbReference>
<dbReference type="PANTHER" id="PTHR30244">
    <property type="entry name" value="TRANSAMINASE"/>
    <property type="match status" value="1"/>
</dbReference>
<evidence type="ECO:0000256" key="1">
    <source>
        <dbReference type="ARBA" id="ARBA00022898"/>
    </source>
</evidence>
<dbReference type="InterPro" id="IPR015424">
    <property type="entry name" value="PyrdxlP-dep_Trfase"/>
</dbReference>
<accession>A0A2T5I7Q1</accession>
<dbReference type="Gene3D" id="3.40.640.10">
    <property type="entry name" value="Type I PLP-dependent aspartate aminotransferase-like (Major domain)"/>
    <property type="match status" value="1"/>
</dbReference>
<proteinExistence type="inferred from homology"/>
<dbReference type="InterPro" id="IPR000653">
    <property type="entry name" value="DegT/StrS_aminotransferase"/>
</dbReference>
<dbReference type="PANTHER" id="PTHR30244:SF36">
    <property type="entry name" value="3-OXO-GLUCOSE-6-PHOSPHATE:GLUTAMATE AMINOTRANSFERASE"/>
    <property type="match status" value="1"/>
</dbReference>
<dbReference type="GO" id="GO:0008483">
    <property type="term" value="F:transaminase activity"/>
    <property type="evidence" value="ECO:0007669"/>
    <property type="project" value="TreeGrafter"/>
</dbReference>
<dbReference type="CDD" id="cd00616">
    <property type="entry name" value="AHBA_syn"/>
    <property type="match status" value="1"/>
</dbReference>
<protein>
    <submittedName>
        <fullName evidence="6">dTDP-4-amino-4,6-dideoxygalactose transaminase</fullName>
    </submittedName>
</protein>
<feature type="modified residue" description="N6-(pyridoxal phosphate)lysine" evidence="4">
    <location>
        <position position="186"/>
    </location>
</feature>
<evidence type="ECO:0000256" key="5">
    <source>
        <dbReference type="RuleBase" id="RU004508"/>
    </source>
</evidence>
<reference evidence="6 7" key="1">
    <citation type="submission" date="2018-04" db="EMBL/GenBank/DDBJ databases">
        <title>Active sludge and wastewater microbial communities from Klosterneuburg, Austria.</title>
        <authorList>
            <person name="Wagner M."/>
        </authorList>
    </citation>
    <scope>NUCLEOTIDE SEQUENCE [LARGE SCALE GENOMIC DNA]</scope>
    <source>
        <strain evidence="6 7">Nl12</strain>
    </source>
</reference>
<comment type="similarity">
    <text evidence="2 5">Belongs to the DegT/DnrJ/EryC1 family.</text>
</comment>
<dbReference type="SUPFAM" id="SSF53383">
    <property type="entry name" value="PLP-dependent transferases"/>
    <property type="match status" value="1"/>
</dbReference>
<dbReference type="RefSeq" id="WP_219906650.1">
    <property type="nucleotide sequence ID" value="NZ_QAOK01000022.1"/>
</dbReference>
<gene>
    <name evidence="6" type="ORF">C8R21_12247</name>
</gene>
<dbReference type="PIRSF" id="PIRSF000390">
    <property type="entry name" value="PLP_StrS"/>
    <property type="match status" value="1"/>
</dbReference>
<dbReference type="AlphaFoldDB" id="A0A2T5I7Q1"/>
<dbReference type="EMBL" id="QAOK01000022">
    <property type="protein sequence ID" value="PTQ79842.1"/>
    <property type="molecule type" value="Genomic_DNA"/>
</dbReference>
<keyword evidence="1 4" id="KW-0663">Pyridoxal phosphate</keyword>
<organism evidence="6 7">
    <name type="scientific">Nitrosospira multiformis</name>
    <dbReference type="NCBI Taxonomy" id="1231"/>
    <lineage>
        <taxon>Bacteria</taxon>
        <taxon>Pseudomonadati</taxon>
        <taxon>Pseudomonadota</taxon>
        <taxon>Betaproteobacteria</taxon>
        <taxon>Nitrosomonadales</taxon>
        <taxon>Nitrosomonadaceae</taxon>
        <taxon>Nitrosospira</taxon>
    </lineage>
</organism>
<evidence type="ECO:0000313" key="6">
    <source>
        <dbReference type="EMBL" id="PTQ79842.1"/>
    </source>
</evidence>
<evidence type="ECO:0000313" key="7">
    <source>
        <dbReference type="Proteomes" id="UP000244152"/>
    </source>
</evidence>
<evidence type="ECO:0000256" key="2">
    <source>
        <dbReference type="ARBA" id="ARBA00037999"/>
    </source>
</evidence>
<dbReference type="Pfam" id="PF01041">
    <property type="entry name" value="DegT_DnrJ_EryC1"/>
    <property type="match status" value="1"/>
</dbReference>